<protein>
    <submittedName>
        <fullName evidence="1">G10000 protein</fullName>
    </submittedName>
</protein>
<dbReference type="EMBL" id="CAXHTA020000017">
    <property type="protein sequence ID" value="CAL5227094.1"/>
    <property type="molecule type" value="Genomic_DNA"/>
</dbReference>
<accession>A0ABP1G977</accession>
<evidence type="ECO:0000313" key="1">
    <source>
        <dbReference type="EMBL" id="CAL5227094.1"/>
    </source>
</evidence>
<comment type="caution">
    <text evidence="1">The sequence shown here is derived from an EMBL/GenBank/DDBJ whole genome shotgun (WGS) entry which is preliminary data.</text>
</comment>
<reference evidence="1 2" key="1">
    <citation type="submission" date="2024-06" db="EMBL/GenBank/DDBJ databases">
        <authorList>
            <person name="Kraege A."/>
            <person name="Thomma B."/>
        </authorList>
    </citation>
    <scope>NUCLEOTIDE SEQUENCE [LARGE SCALE GENOMIC DNA]</scope>
</reference>
<evidence type="ECO:0000313" key="2">
    <source>
        <dbReference type="Proteomes" id="UP001497392"/>
    </source>
</evidence>
<sequence>MCDDGPLSTATAKKKAKLPLTDCTRAAAIMFLKVVYSKETITHINQATGLAVASIAHKLDMKEIVELCDNIISGATTPSLGSRLPSTSSILKKHYLGGLMGKDLRKTMELMESAEQSGTRKTLACCEYCIYCDSTSRYNDALKYVPAGGSTRIASAIERVCMHRDRPMKTWSVEDFLRNNINQWK</sequence>
<keyword evidence="2" id="KW-1185">Reference proteome</keyword>
<dbReference type="Proteomes" id="UP001497392">
    <property type="component" value="Unassembled WGS sequence"/>
</dbReference>
<gene>
    <name evidence="1" type="primary">g10000</name>
    <name evidence="1" type="ORF">VP750_LOCUS9000</name>
</gene>
<proteinExistence type="predicted"/>
<name>A0ABP1G977_9CHLO</name>
<organism evidence="1 2">
    <name type="scientific">Coccomyxa viridis</name>
    <dbReference type="NCBI Taxonomy" id="1274662"/>
    <lineage>
        <taxon>Eukaryota</taxon>
        <taxon>Viridiplantae</taxon>
        <taxon>Chlorophyta</taxon>
        <taxon>core chlorophytes</taxon>
        <taxon>Trebouxiophyceae</taxon>
        <taxon>Trebouxiophyceae incertae sedis</taxon>
        <taxon>Coccomyxaceae</taxon>
        <taxon>Coccomyxa</taxon>
    </lineage>
</organism>